<evidence type="ECO:0000313" key="4">
    <source>
        <dbReference type="Proteomes" id="UP001230220"/>
    </source>
</evidence>
<dbReference type="InterPro" id="IPR004341">
    <property type="entry name" value="CAT_RNA-bd_dom"/>
</dbReference>
<dbReference type="SUPFAM" id="SSF63520">
    <property type="entry name" value="PTS-regulatory domain, PRD"/>
    <property type="match status" value="2"/>
</dbReference>
<dbReference type="Proteomes" id="UP001230220">
    <property type="component" value="Unassembled WGS sequence"/>
</dbReference>
<evidence type="ECO:0000256" key="1">
    <source>
        <dbReference type="ARBA" id="ARBA00022737"/>
    </source>
</evidence>
<protein>
    <submittedName>
        <fullName evidence="3">Beta-glucoside operon transcriptional antiterminator</fullName>
    </submittedName>
</protein>
<feature type="domain" description="PRD" evidence="2">
    <location>
        <begin position="175"/>
        <end position="287"/>
    </location>
</feature>
<evidence type="ECO:0000259" key="2">
    <source>
        <dbReference type="PROSITE" id="PS51372"/>
    </source>
</evidence>
<dbReference type="Gene3D" id="1.10.1790.10">
    <property type="entry name" value="PRD domain"/>
    <property type="match status" value="2"/>
</dbReference>
<dbReference type="PANTHER" id="PTHR30185">
    <property type="entry name" value="CRYPTIC BETA-GLUCOSIDE BGL OPERON ANTITERMINATOR"/>
    <property type="match status" value="1"/>
</dbReference>
<organism evidence="3 4">
    <name type="scientific">Breznakia pachnodae</name>
    <dbReference type="NCBI Taxonomy" id="265178"/>
    <lineage>
        <taxon>Bacteria</taxon>
        <taxon>Bacillati</taxon>
        <taxon>Bacillota</taxon>
        <taxon>Erysipelotrichia</taxon>
        <taxon>Erysipelotrichales</taxon>
        <taxon>Erysipelotrichaceae</taxon>
        <taxon>Breznakia</taxon>
    </lineage>
</organism>
<dbReference type="Pfam" id="PF00874">
    <property type="entry name" value="PRD"/>
    <property type="match status" value="2"/>
</dbReference>
<gene>
    <name evidence="3" type="ORF">J2S15_003479</name>
</gene>
<keyword evidence="4" id="KW-1185">Reference proteome</keyword>
<feature type="domain" description="PRD" evidence="2">
    <location>
        <begin position="69"/>
        <end position="174"/>
    </location>
</feature>
<dbReference type="InterPro" id="IPR050661">
    <property type="entry name" value="BglG_antiterminators"/>
</dbReference>
<dbReference type="InterPro" id="IPR036650">
    <property type="entry name" value="CAT_RNA-bd_dom_sf"/>
</dbReference>
<keyword evidence="1" id="KW-0677">Repeat</keyword>
<sequence>MSNEKKYVIDRIINNNVIASKDLESEIVLMGKGISFKKKVGDFVDNERIEKVFVLKGREKTRYMDIIENISSEYIDLAVNILDYAQKQLGVKTTSISYITLADHMASAVERSQSGVPLTNQMLNEVRRFYPREFEIGMKAIEKTNQLYNVNLPIDEAGFIAFHIMNLSGVGIDRANDQSVKLIQKVIEVVESYFEVNLDQNSIYYERFLTHLKYFSSRVFSDKDKKEYGKKNDFVYRMMKVQFPEATRCVELVSEYMDYNYKIKVNDEEKGYLIIHINNLIEKSKIVTRPG</sequence>
<proteinExistence type="predicted"/>
<dbReference type="RefSeq" id="WP_307410641.1">
    <property type="nucleotide sequence ID" value="NZ_JAUSUR010000007.1"/>
</dbReference>
<reference evidence="3 4" key="1">
    <citation type="submission" date="2023-07" db="EMBL/GenBank/DDBJ databases">
        <title>Genomic Encyclopedia of Type Strains, Phase IV (KMG-IV): sequencing the most valuable type-strain genomes for metagenomic binning, comparative biology and taxonomic classification.</title>
        <authorList>
            <person name="Goeker M."/>
        </authorList>
    </citation>
    <scope>NUCLEOTIDE SEQUENCE [LARGE SCALE GENOMIC DNA]</scope>
    <source>
        <strain evidence="3 4">DSM 16784</strain>
    </source>
</reference>
<dbReference type="EMBL" id="JAUSUR010000007">
    <property type="protein sequence ID" value="MDQ0362725.1"/>
    <property type="molecule type" value="Genomic_DNA"/>
</dbReference>
<comment type="caution">
    <text evidence="3">The sequence shown here is derived from an EMBL/GenBank/DDBJ whole genome shotgun (WGS) entry which is preliminary data.</text>
</comment>
<accession>A0ABU0E781</accession>
<evidence type="ECO:0000313" key="3">
    <source>
        <dbReference type="EMBL" id="MDQ0362725.1"/>
    </source>
</evidence>
<dbReference type="InterPro" id="IPR036634">
    <property type="entry name" value="PRD_sf"/>
</dbReference>
<dbReference type="PROSITE" id="PS51372">
    <property type="entry name" value="PRD_2"/>
    <property type="match status" value="2"/>
</dbReference>
<dbReference type="Pfam" id="PF03123">
    <property type="entry name" value="CAT_RBD"/>
    <property type="match status" value="1"/>
</dbReference>
<dbReference type="PANTHER" id="PTHR30185:SF15">
    <property type="entry name" value="CRYPTIC BETA-GLUCOSIDE BGL OPERON ANTITERMINATOR"/>
    <property type="match status" value="1"/>
</dbReference>
<name>A0ABU0E781_9FIRM</name>
<dbReference type="InterPro" id="IPR011608">
    <property type="entry name" value="PRD"/>
</dbReference>
<dbReference type="SUPFAM" id="SSF50151">
    <property type="entry name" value="SacY-like RNA-binding domain"/>
    <property type="match status" value="1"/>
</dbReference>
<dbReference type="Gene3D" id="2.30.24.10">
    <property type="entry name" value="CAT RNA-binding domain"/>
    <property type="match status" value="1"/>
</dbReference>
<dbReference type="SMART" id="SM01061">
    <property type="entry name" value="CAT_RBD"/>
    <property type="match status" value="1"/>
</dbReference>